<dbReference type="InterPro" id="IPR035286">
    <property type="entry name" value="DUF5361"/>
</dbReference>
<accession>A0A645A827</accession>
<organism evidence="1">
    <name type="scientific">bioreactor metagenome</name>
    <dbReference type="NCBI Taxonomy" id="1076179"/>
    <lineage>
        <taxon>unclassified sequences</taxon>
        <taxon>metagenomes</taxon>
        <taxon>ecological metagenomes</taxon>
    </lineage>
</organism>
<protein>
    <submittedName>
        <fullName evidence="1">Uncharacterized protein</fullName>
    </submittedName>
</protein>
<reference evidence="1" key="1">
    <citation type="submission" date="2019-08" db="EMBL/GenBank/DDBJ databases">
        <authorList>
            <person name="Kucharzyk K."/>
            <person name="Murdoch R.W."/>
            <person name="Higgins S."/>
            <person name="Loffler F."/>
        </authorList>
    </citation>
    <scope>NUCLEOTIDE SEQUENCE</scope>
</reference>
<dbReference type="EMBL" id="VSSQ01012373">
    <property type="protein sequence ID" value="MPM49076.1"/>
    <property type="molecule type" value="Genomic_DNA"/>
</dbReference>
<proteinExistence type="predicted"/>
<dbReference type="AlphaFoldDB" id="A0A645A827"/>
<name>A0A645A827_9ZZZZ</name>
<sequence>MINLDEESLICDLAETYQIYDYKRLPLQTVAVFSCGLRENSRIKMKLSQQTASIETMLLAGISDKLGILLWAQTKDGQKGKNRPISILEKVLNLPKKSKEEVAFASAEEFESTRNQLLRNLKAGGDLDWQQN</sequence>
<comment type="caution">
    <text evidence="1">The sequence shown here is derived from an EMBL/GenBank/DDBJ whole genome shotgun (WGS) entry which is preliminary data.</text>
</comment>
<dbReference type="Pfam" id="PF17318">
    <property type="entry name" value="DUF5361"/>
    <property type="match status" value="1"/>
</dbReference>
<evidence type="ECO:0000313" key="1">
    <source>
        <dbReference type="EMBL" id="MPM49076.1"/>
    </source>
</evidence>
<gene>
    <name evidence="1" type="ORF">SDC9_95804</name>
</gene>